<dbReference type="EMBL" id="AZEU01000267">
    <property type="protein sequence ID" value="KRL40637.1"/>
    <property type="molecule type" value="Genomic_DNA"/>
</dbReference>
<organism evidence="2 3">
    <name type="scientific">Lacticaseibacillus manihotivorans DSM 13343 = JCM 12514</name>
    <dbReference type="NCBI Taxonomy" id="1423769"/>
    <lineage>
        <taxon>Bacteria</taxon>
        <taxon>Bacillati</taxon>
        <taxon>Bacillota</taxon>
        <taxon>Bacilli</taxon>
        <taxon>Lactobacillales</taxon>
        <taxon>Lactobacillaceae</taxon>
        <taxon>Lacticaseibacillus</taxon>
    </lineage>
</organism>
<name>A0A0R1Q7Y2_9LACO</name>
<dbReference type="InterPro" id="IPR011009">
    <property type="entry name" value="Kinase-like_dom_sf"/>
</dbReference>
<evidence type="ECO:0000256" key="1">
    <source>
        <dbReference type="PIRNR" id="PIRNR006221"/>
    </source>
</evidence>
<dbReference type="Gene3D" id="3.30.200.20">
    <property type="entry name" value="Phosphorylase Kinase, domain 1"/>
    <property type="match status" value="1"/>
</dbReference>
<dbReference type="Gene3D" id="3.90.1200.10">
    <property type="match status" value="1"/>
</dbReference>
<reference evidence="2 3" key="1">
    <citation type="journal article" date="2015" name="Genome Announc.">
        <title>Expanding the biotechnology potential of lactobacilli through comparative genomics of 213 strains and associated genera.</title>
        <authorList>
            <person name="Sun Z."/>
            <person name="Harris H.M."/>
            <person name="McCann A."/>
            <person name="Guo C."/>
            <person name="Argimon S."/>
            <person name="Zhang W."/>
            <person name="Yang X."/>
            <person name="Jeffery I.B."/>
            <person name="Cooney J.C."/>
            <person name="Kagawa T.F."/>
            <person name="Liu W."/>
            <person name="Song Y."/>
            <person name="Salvetti E."/>
            <person name="Wrobel A."/>
            <person name="Rasinkangas P."/>
            <person name="Parkhill J."/>
            <person name="Rea M.C."/>
            <person name="O'Sullivan O."/>
            <person name="Ritari J."/>
            <person name="Douillard F.P."/>
            <person name="Paul Ross R."/>
            <person name="Yang R."/>
            <person name="Briner A.E."/>
            <person name="Felis G.E."/>
            <person name="de Vos W.M."/>
            <person name="Barrangou R."/>
            <person name="Klaenhammer T.R."/>
            <person name="Caufield P.W."/>
            <person name="Cui Y."/>
            <person name="Zhang H."/>
            <person name="O'Toole P.W."/>
        </authorList>
    </citation>
    <scope>NUCLEOTIDE SEQUENCE [LARGE SCALE GENOMIC DNA]</scope>
    <source>
        <strain evidence="2 3">DSM 13343</strain>
    </source>
</reference>
<dbReference type="Proteomes" id="UP000051790">
    <property type="component" value="Unassembled WGS sequence"/>
</dbReference>
<keyword evidence="1 2" id="KW-0418">Kinase</keyword>
<comment type="caution">
    <text evidence="2">The sequence shown here is derived from an EMBL/GenBank/DDBJ whole genome shotgun (WGS) entry which is preliminary data.</text>
</comment>
<dbReference type="GO" id="GO:0016301">
    <property type="term" value="F:kinase activity"/>
    <property type="evidence" value="ECO:0007669"/>
    <property type="project" value="UniProtKB-UniRule"/>
</dbReference>
<dbReference type="OrthoDB" id="5291879at2"/>
<evidence type="ECO:0000313" key="2">
    <source>
        <dbReference type="EMBL" id="KRL40637.1"/>
    </source>
</evidence>
<gene>
    <name evidence="2" type="ORF">FD01_GL002255</name>
</gene>
<accession>A0A0R1Q7Y2</accession>
<comment type="similarity">
    <text evidence="1">Belongs to the fructosamine kinase family.</text>
</comment>
<protein>
    <submittedName>
        <fullName evidence="2">Fructosamine-3-kinase</fullName>
    </submittedName>
</protein>
<dbReference type="Pfam" id="PF03881">
    <property type="entry name" value="Fructosamin_kin"/>
    <property type="match status" value="1"/>
</dbReference>
<dbReference type="PANTHER" id="PTHR12149">
    <property type="entry name" value="FRUCTOSAMINE 3 KINASE-RELATED PROTEIN"/>
    <property type="match status" value="1"/>
</dbReference>
<dbReference type="RefSeq" id="WP_056964789.1">
    <property type="nucleotide sequence ID" value="NZ_AZEU01000267.1"/>
</dbReference>
<evidence type="ECO:0000313" key="3">
    <source>
        <dbReference type="Proteomes" id="UP000051790"/>
    </source>
</evidence>
<dbReference type="PATRIC" id="fig|1423769.4.peg.2436"/>
<dbReference type="PANTHER" id="PTHR12149:SF8">
    <property type="entry name" value="PROTEIN-RIBULOSAMINE 3-KINASE"/>
    <property type="match status" value="1"/>
</dbReference>
<sequence length="287" mass="32343">MDKKWLSKLPLPEITTITPISGGDVNQAYHLTTSKQDYFLLVQAGQPASFYAGEVAGLKAFQQAEITAPHVIAHGQIYGDAYLILDYLPQGSGSQADLGHLVAQLHQFKSPTGRFGFSQPYAGTSVSFANAWSDSWTQSFVNQRLDVLDASLLKKQLWADNQRAQFLTAREQIIESLSQHHSQPVLLHGDLWSGNYMFLQDGRPALIDPAAWYGDREFDLGITTVFGGFTSDFYRGYASQYPLDPGFEQRQHFYRLYYLMVHLDKFGVTYQRAVQVELNMITQQSRA</sequence>
<dbReference type="InterPro" id="IPR016477">
    <property type="entry name" value="Fructo-/Ketosamine-3-kinase"/>
</dbReference>
<dbReference type="SUPFAM" id="SSF56112">
    <property type="entry name" value="Protein kinase-like (PK-like)"/>
    <property type="match status" value="1"/>
</dbReference>
<keyword evidence="1" id="KW-0808">Transferase</keyword>
<dbReference type="AlphaFoldDB" id="A0A0R1Q7Y2"/>
<keyword evidence="3" id="KW-1185">Reference proteome</keyword>
<proteinExistence type="inferred from homology"/>
<dbReference type="PIRSF" id="PIRSF006221">
    <property type="entry name" value="Ketosamine-3-kinase"/>
    <property type="match status" value="1"/>
</dbReference>